<dbReference type="OrthoDB" id="5432576at2"/>
<name>V9H7D9_9NEIS</name>
<dbReference type="AlphaFoldDB" id="V9H7D9"/>
<gene>
    <name evidence="1" type="ORF">HMPREF9021_02251</name>
</gene>
<dbReference type="RefSeq" id="WP_002643041.1">
    <property type="nucleotide sequence ID" value="NZ_CP019448.1"/>
</dbReference>
<dbReference type="KEGG" id="smur:BWP33_07510"/>
<proteinExistence type="predicted"/>
<dbReference type="EMBL" id="ADCY02000064">
    <property type="protein sequence ID" value="EFG29932.1"/>
    <property type="molecule type" value="Genomic_DNA"/>
</dbReference>
<accession>V9H7D9</accession>
<evidence type="ECO:0000313" key="1">
    <source>
        <dbReference type="EMBL" id="EFG29932.1"/>
    </source>
</evidence>
<comment type="caution">
    <text evidence="1">The sequence shown here is derived from an EMBL/GenBank/DDBJ whole genome shotgun (WGS) entry which is preliminary data.</text>
</comment>
<dbReference type="Proteomes" id="UP000017813">
    <property type="component" value="Unassembled WGS sequence"/>
</dbReference>
<sequence length="131" mass="14622">MRLIRDNGEVVALSHDLIWVDEFAWSDLAQTSPERTLSGGFVVQQGLKRKGRPISLEPADDSMAWTSRAVVEKLQQWAMLPEAVFSLELPQGAFQVMFDNSQVAVSAKPKVAWLSQSADDDFLLSLKFLTI</sequence>
<dbReference type="HOGENOM" id="CLU_151254_0_0_4"/>
<dbReference type="eggNOG" id="ENOG5032Z4T">
    <property type="taxonomic scope" value="Bacteria"/>
</dbReference>
<reference evidence="1 2" key="2">
    <citation type="submission" date="2011-10" db="EMBL/GenBank/DDBJ databases">
        <title>The Genome Sequence of Simonsiella muelleri ATCC 29453.</title>
        <authorList>
            <consortium name="The Broad Institute Genome Sequencing Platform"/>
            <consortium name="The Broad Institute Genome Sequencing Center for Infectious Disease"/>
            <person name="Earl A."/>
            <person name="Ward D."/>
            <person name="Feldgarden M."/>
            <person name="Gevers D."/>
            <person name="Izard J."/>
            <person name="Baranova O.V."/>
            <person name="Blanton J.M."/>
            <person name="Tanner A.C."/>
            <person name="Dewhirst F."/>
            <person name="Young S.K."/>
            <person name="Zeng Q."/>
            <person name="Gargeya S."/>
            <person name="Fitzgerald M."/>
            <person name="Haas B."/>
            <person name="Abouelleil A."/>
            <person name="Alvarado L."/>
            <person name="Arachchi H.M."/>
            <person name="Berlin A."/>
            <person name="Brown A."/>
            <person name="Chapman S.B."/>
            <person name="Chen Z."/>
            <person name="Dunbar C."/>
            <person name="Freedman E."/>
            <person name="Gearin G."/>
            <person name="Goldberg J."/>
            <person name="Griggs A."/>
            <person name="Gujja S."/>
            <person name="Heiman D."/>
            <person name="Howarth C."/>
            <person name="Larson L."/>
            <person name="Lui A."/>
            <person name="MacDonald P.J.P."/>
            <person name="Montmayeur A."/>
            <person name="Murphy C."/>
            <person name="Neiman D."/>
            <person name="Pearson M."/>
            <person name="Priest M."/>
            <person name="Roberts A."/>
            <person name="Saif S."/>
            <person name="Shea T."/>
            <person name="Shenoy N."/>
            <person name="Sisk P."/>
            <person name="Stolte C."/>
            <person name="Sykes S."/>
            <person name="Wortman J."/>
            <person name="Nusbaum C."/>
            <person name="Birren B."/>
        </authorList>
    </citation>
    <scope>NUCLEOTIDE SEQUENCE [LARGE SCALE GENOMIC DNA]</scope>
    <source>
        <strain evidence="1 2">ATCC 29453</strain>
    </source>
</reference>
<keyword evidence="2" id="KW-1185">Reference proteome</keyword>
<reference evidence="1 2" key="1">
    <citation type="submission" date="2010-03" db="EMBL/GenBank/DDBJ databases">
        <authorList>
            <consortium name="The Broad Institute Genome Sequencing Platform"/>
            <person name="Ward D."/>
            <person name="Earl A."/>
            <person name="Feldgarden M."/>
            <person name="Gevers D."/>
            <person name="Young S."/>
            <person name="Zeng Q."/>
            <person name="Koehrsen M."/>
            <person name="Alvarado L."/>
            <person name="Berlin A.M."/>
            <person name="Borenstein D."/>
            <person name="Chapman S.B."/>
            <person name="Chen Z."/>
            <person name="Engels R."/>
            <person name="Freedman E."/>
            <person name="Gellesch M."/>
            <person name="Goldberg J."/>
            <person name="Griggs A."/>
            <person name="Gujja S."/>
            <person name="Heilman E.R."/>
            <person name="Heiman D.I."/>
            <person name="Hepburn T.A."/>
            <person name="Howarth C."/>
            <person name="Jen D."/>
            <person name="Larson L."/>
            <person name="Mehta T."/>
            <person name="Park D."/>
            <person name="Pearson M."/>
            <person name="Richards J."/>
            <person name="Roberts A."/>
            <person name="Saif S."/>
            <person name="Shea T.D."/>
            <person name="Shenoy N."/>
            <person name="Sisk P."/>
            <person name="Stolte C."/>
            <person name="Sykes S.N."/>
            <person name="Walk T."/>
            <person name="White J."/>
            <person name="Yandava C."/>
            <person name="Izard J."/>
            <person name="Baranova O.V."/>
            <person name="Blanton J.M."/>
            <person name="Tanner A.C."/>
            <person name="Dewhirst F."/>
            <person name="Haas B."/>
            <person name="Nusbaum C."/>
            <person name="Birren B."/>
        </authorList>
    </citation>
    <scope>NUCLEOTIDE SEQUENCE [LARGE SCALE GENOMIC DNA]</scope>
    <source>
        <strain evidence="1 2">ATCC 29453</strain>
    </source>
</reference>
<protein>
    <submittedName>
        <fullName evidence="1">Uncharacterized protein</fullName>
    </submittedName>
</protein>
<organism evidence="1 2">
    <name type="scientific">Simonsiella muelleri ATCC 29453</name>
    <dbReference type="NCBI Taxonomy" id="641147"/>
    <lineage>
        <taxon>Bacteria</taxon>
        <taxon>Pseudomonadati</taxon>
        <taxon>Pseudomonadota</taxon>
        <taxon>Betaproteobacteria</taxon>
        <taxon>Neisseriales</taxon>
        <taxon>Neisseriaceae</taxon>
        <taxon>Simonsiella</taxon>
    </lineage>
</organism>
<dbReference type="STRING" id="641147.HMPREF9021_02251"/>
<evidence type="ECO:0000313" key="2">
    <source>
        <dbReference type="Proteomes" id="UP000017813"/>
    </source>
</evidence>